<evidence type="ECO:0000259" key="1">
    <source>
        <dbReference type="Pfam" id="PF06094"/>
    </source>
</evidence>
<name>A0ABT5WLC4_9SPHN</name>
<accession>A0ABT5WLC4</accession>
<evidence type="ECO:0000313" key="2">
    <source>
        <dbReference type="EMBL" id="MDE8650837.1"/>
    </source>
</evidence>
<dbReference type="CDD" id="cd06661">
    <property type="entry name" value="GGCT_like"/>
    <property type="match status" value="1"/>
</dbReference>
<gene>
    <name evidence="2" type="ORF">PYV00_03760</name>
</gene>
<dbReference type="InterPro" id="IPR009288">
    <property type="entry name" value="AIG2-like_dom"/>
</dbReference>
<evidence type="ECO:0000313" key="3">
    <source>
        <dbReference type="Proteomes" id="UP001216253"/>
    </source>
</evidence>
<dbReference type="Proteomes" id="UP001216253">
    <property type="component" value="Unassembled WGS sequence"/>
</dbReference>
<dbReference type="Gene3D" id="3.10.490.10">
    <property type="entry name" value="Gamma-glutamyl cyclotransferase-like"/>
    <property type="match status" value="1"/>
</dbReference>
<dbReference type="Pfam" id="PF06094">
    <property type="entry name" value="GGACT"/>
    <property type="match status" value="1"/>
</dbReference>
<dbReference type="InterPro" id="IPR013024">
    <property type="entry name" value="GGCT-like"/>
</dbReference>
<proteinExistence type="predicted"/>
<dbReference type="SUPFAM" id="SSF110857">
    <property type="entry name" value="Gamma-glutamyl cyclotransferase-like"/>
    <property type="match status" value="1"/>
</dbReference>
<feature type="domain" description="Gamma-glutamylcyclotransferase AIG2-like" evidence="1">
    <location>
        <begin position="6"/>
        <end position="126"/>
    </location>
</feature>
<dbReference type="EMBL" id="JARESE010000010">
    <property type="protein sequence ID" value="MDE8650837.1"/>
    <property type="molecule type" value="Genomic_DNA"/>
</dbReference>
<sequence length="144" mass="15998">MRTRRFFFYGTLQGGARTRMARWLEPRLGACARASLAGRLVAIPAGDGWFPALIPGRPGQRAWGTLCDVRLTVRDLARLDRYEGRDYRRATLPVLAQGGGRARAQAYVWRGALPARARPIASGDFLAWLAATGRRPFSTRRNGI</sequence>
<reference evidence="2 3" key="1">
    <citation type="submission" date="2023-03" db="EMBL/GenBank/DDBJ databases">
        <title>NovoSphingobium album sp. nov. isolated from polycyclic aromatic hydrocarbons- and heavy-metal polluted soil.</title>
        <authorList>
            <person name="Liu Z."/>
            <person name="Wang K."/>
        </authorList>
    </citation>
    <scope>NUCLEOTIDE SEQUENCE [LARGE SCALE GENOMIC DNA]</scope>
    <source>
        <strain evidence="2 3">H3SJ31-1</strain>
    </source>
</reference>
<comment type="caution">
    <text evidence="2">The sequence shown here is derived from an EMBL/GenBank/DDBJ whole genome shotgun (WGS) entry which is preliminary data.</text>
</comment>
<keyword evidence="3" id="KW-1185">Reference proteome</keyword>
<organism evidence="2 3">
    <name type="scientific">Novosphingobium album</name>
    <name type="common">ex Liu et al. 2023</name>
    <dbReference type="NCBI Taxonomy" id="3031130"/>
    <lineage>
        <taxon>Bacteria</taxon>
        <taxon>Pseudomonadati</taxon>
        <taxon>Pseudomonadota</taxon>
        <taxon>Alphaproteobacteria</taxon>
        <taxon>Sphingomonadales</taxon>
        <taxon>Sphingomonadaceae</taxon>
        <taxon>Novosphingobium</taxon>
    </lineage>
</organism>
<protein>
    <submittedName>
        <fullName evidence="2">Gamma-glutamylcyclotransferase</fullName>
    </submittedName>
</protein>
<dbReference type="InterPro" id="IPR036568">
    <property type="entry name" value="GGCT-like_sf"/>
</dbReference>